<dbReference type="Proteomes" id="UP000320547">
    <property type="component" value="Unassembled WGS sequence"/>
</dbReference>
<comment type="caution">
    <text evidence="2">The sequence shown here is derived from an EMBL/GenBank/DDBJ whole genome shotgun (WGS) entry which is preliminary data.</text>
</comment>
<evidence type="ECO:0000259" key="1">
    <source>
        <dbReference type="Pfam" id="PF13640"/>
    </source>
</evidence>
<organism evidence="2 3">
    <name type="scientific">Altererythrobacter ishigakiensis</name>
    <dbReference type="NCBI Taxonomy" id="476157"/>
    <lineage>
        <taxon>Bacteria</taxon>
        <taxon>Pseudomonadati</taxon>
        <taxon>Pseudomonadota</taxon>
        <taxon>Alphaproteobacteria</taxon>
        <taxon>Sphingomonadales</taxon>
        <taxon>Erythrobacteraceae</taxon>
        <taxon>Altererythrobacter</taxon>
    </lineage>
</organism>
<dbReference type="AlphaFoldDB" id="A0A562US13"/>
<dbReference type="STRING" id="476157.GCA_001663155_00733"/>
<evidence type="ECO:0000313" key="3">
    <source>
        <dbReference type="Proteomes" id="UP000320547"/>
    </source>
</evidence>
<sequence length="141" mass="16344">MHADFNHHKELNLERRINLLIYLNDDWRDEYGGHLELWSDDMLRCEHSLLPIFNRAVMFNTNSTSNHGNPKPVTHPANASRKSIALYYYTATWDSTKRAHTTQFRARPGSSDTTDWSVKLRELAKDILPPVVVRAISKAKK</sequence>
<dbReference type="Gene3D" id="2.60.120.620">
    <property type="entry name" value="q2cbj1_9rhob like domain"/>
    <property type="match status" value="1"/>
</dbReference>
<dbReference type="EMBL" id="VLLK01000001">
    <property type="protein sequence ID" value="TWJ08397.1"/>
    <property type="molecule type" value="Genomic_DNA"/>
</dbReference>
<gene>
    <name evidence="2" type="ORF">JN10_0006</name>
</gene>
<dbReference type="Pfam" id="PF13640">
    <property type="entry name" value="2OG-FeII_Oxy_3"/>
    <property type="match status" value="1"/>
</dbReference>
<proteinExistence type="predicted"/>
<keyword evidence="3" id="KW-1185">Reference proteome</keyword>
<protein>
    <submittedName>
        <fullName evidence="2">2-oxoglutarate-Fe(II)-dependent oxygenase superfamily protein</fullName>
    </submittedName>
</protein>
<name>A0A562US13_9SPHN</name>
<feature type="domain" description="Prolyl 4-hydroxylase alpha subunit Fe(2+) 2OG dioxygenase" evidence="1">
    <location>
        <begin position="1"/>
        <end position="89"/>
    </location>
</feature>
<accession>A0A562US13</accession>
<dbReference type="InterPro" id="IPR044862">
    <property type="entry name" value="Pro_4_hyd_alph_FE2OG_OXY"/>
</dbReference>
<evidence type="ECO:0000313" key="2">
    <source>
        <dbReference type="EMBL" id="TWJ08397.1"/>
    </source>
</evidence>
<reference evidence="2 3" key="1">
    <citation type="submission" date="2019-07" db="EMBL/GenBank/DDBJ databases">
        <title>Genomic Encyclopedia of Archaeal and Bacterial Type Strains, Phase II (KMG-II): from individual species to whole genera.</title>
        <authorList>
            <person name="Goeker M."/>
        </authorList>
    </citation>
    <scope>NUCLEOTIDE SEQUENCE [LARGE SCALE GENOMIC DNA]</scope>
    <source>
        <strain evidence="2 3">ATCC BAA-2084</strain>
    </source>
</reference>